<feature type="compositionally biased region" description="Polar residues" evidence="1">
    <location>
        <begin position="40"/>
        <end position="52"/>
    </location>
</feature>
<evidence type="ECO:0000256" key="1">
    <source>
        <dbReference type="SAM" id="MobiDB-lite"/>
    </source>
</evidence>
<proteinExistence type="predicted"/>
<dbReference type="PANTHER" id="PTHR36347:SF1">
    <property type="entry name" value="EXPRESSED PROTEIN"/>
    <property type="match status" value="1"/>
</dbReference>
<reference evidence="3 4" key="1">
    <citation type="journal article" date="2024" name="Nat. Commun.">
        <title>Phylogenomics reveals the evolutionary origins of lichenization in chlorophyte algae.</title>
        <authorList>
            <person name="Puginier C."/>
            <person name="Libourel C."/>
            <person name="Otte J."/>
            <person name="Skaloud P."/>
            <person name="Haon M."/>
            <person name="Grisel S."/>
            <person name="Petersen M."/>
            <person name="Berrin J.G."/>
            <person name="Delaux P.M."/>
            <person name="Dal Grande F."/>
            <person name="Keller J."/>
        </authorList>
    </citation>
    <scope>NUCLEOTIDE SEQUENCE [LARGE SCALE GENOMIC DNA]</scope>
    <source>
        <strain evidence="3 4">SAG 2036</strain>
    </source>
</reference>
<evidence type="ECO:0000256" key="2">
    <source>
        <dbReference type="SAM" id="Phobius"/>
    </source>
</evidence>
<evidence type="ECO:0000313" key="4">
    <source>
        <dbReference type="Proteomes" id="UP001465755"/>
    </source>
</evidence>
<dbReference type="PANTHER" id="PTHR36347">
    <property type="entry name" value="EXPRESSED PROTEIN"/>
    <property type="match status" value="1"/>
</dbReference>
<keyword evidence="2" id="KW-0812">Transmembrane</keyword>
<protein>
    <submittedName>
        <fullName evidence="3">Uncharacterized protein</fullName>
    </submittedName>
</protein>
<dbReference type="Proteomes" id="UP001465755">
    <property type="component" value="Unassembled WGS sequence"/>
</dbReference>
<accession>A0AAW1PIA8</accession>
<gene>
    <name evidence="3" type="ORF">WJX73_002600</name>
</gene>
<dbReference type="GO" id="GO:0009507">
    <property type="term" value="C:chloroplast"/>
    <property type="evidence" value="ECO:0007669"/>
    <property type="project" value="TreeGrafter"/>
</dbReference>
<evidence type="ECO:0000313" key="3">
    <source>
        <dbReference type="EMBL" id="KAK9807923.1"/>
    </source>
</evidence>
<name>A0AAW1PIA8_9CHLO</name>
<keyword evidence="4" id="KW-1185">Reference proteome</keyword>
<feature type="region of interest" description="Disordered" evidence="1">
    <location>
        <begin position="14"/>
        <end position="81"/>
    </location>
</feature>
<feature type="compositionally biased region" description="Polar residues" evidence="1">
    <location>
        <begin position="63"/>
        <end position="74"/>
    </location>
</feature>
<sequence>MSTRPCVHCQPLLISRSAKRSLRQPTVRLRAQAEEGKNAPSATEDSPSTSKVSPRGKAGPRKAQQQSQKPAQTPSPLPDIGNAQWRAWQLFPDEWDRMDTPRKLAELWNGKRGVLFWANKIALGSVFAIAGGWVLFRFVGPALGLYELKESISAPPNL</sequence>
<organism evidence="3 4">
    <name type="scientific">Symbiochloris irregularis</name>
    <dbReference type="NCBI Taxonomy" id="706552"/>
    <lineage>
        <taxon>Eukaryota</taxon>
        <taxon>Viridiplantae</taxon>
        <taxon>Chlorophyta</taxon>
        <taxon>core chlorophytes</taxon>
        <taxon>Trebouxiophyceae</taxon>
        <taxon>Trebouxiales</taxon>
        <taxon>Trebouxiaceae</taxon>
        <taxon>Symbiochloris</taxon>
    </lineage>
</organism>
<dbReference type="EMBL" id="JALJOQ010000029">
    <property type="protein sequence ID" value="KAK9807923.1"/>
    <property type="molecule type" value="Genomic_DNA"/>
</dbReference>
<feature type="transmembrane region" description="Helical" evidence="2">
    <location>
        <begin position="121"/>
        <end position="139"/>
    </location>
</feature>
<keyword evidence="2" id="KW-0472">Membrane</keyword>
<keyword evidence="2" id="KW-1133">Transmembrane helix</keyword>
<dbReference type="AlphaFoldDB" id="A0AAW1PIA8"/>
<comment type="caution">
    <text evidence="3">The sequence shown here is derived from an EMBL/GenBank/DDBJ whole genome shotgun (WGS) entry which is preliminary data.</text>
</comment>